<dbReference type="InterPro" id="IPR000030">
    <property type="entry name" value="PPE_dom"/>
</dbReference>
<dbReference type="Gene3D" id="1.20.1260.20">
    <property type="entry name" value="PPE superfamily"/>
    <property type="match status" value="1"/>
</dbReference>
<dbReference type="RefSeq" id="WP_139805504.1">
    <property type="nucleotide sequence ID" value="NZ_MVHT01000253.1"/>
</dbReference>
<dbReference type="EMBL" id="MVHT01000253">
    <property type="protein sequence ID" value="ORA85623.1"/>
    <property type="molecule type" value="Genomic_DNA"/>
</dbReference>
<dbReference type="FunFam" id="1.20.1260.20:FF:000001">
    <property type="entry name" value="PPE family protein PPE41"/>
    <property type="match status" value="1"/>
</dbReference>
<dbReference type="Proteomes" id="UP000192739">
    <property type="component" value="Unassembled WGS sequence"/>
</dbReference>
<sequence length="287" mass="27960">MSFLTLPPEINSLNLLLGAGSAPLTAVASAWDGLAAELSSASSFFESVTSGLVNGAWQGPASGAMAAAASPYAAWLSAAGIAAEEAASQARVVVAAFESARSMIVHPAVIAGNRNSLVRLAVSNLFGQNWPAIAAVESAYEEFWAQDVVAMLSYYGGASSAVSALTPFTKLPLGQLAGAVAQVAGVAGAGGGGVKAVVAGLSSGNVGGLRLGSLLGGFNLSGLLGSLRLGTGNLANLGLHSLGDAGTGAAAAAGRWGSFGRHFGSWGGFGGAGLQAFVPALSGVGLG</sequence>
<evidence type="ECO:0000256" key="1">
    <source>
        <dbReference type="ARBA" id="ARBA00010652"/>
    </source>
</evidence>
<name>A0A1X0ELN4_MYCIE</name>
<dbReference type="AlphaFoldDB" id="A0A1X0ELN4"/>
<feature type="non-terminal residue" evidence="3">
    <location>
        <position position="287"/>
    </location>
</feature>
<comment type="similarity">
    <text evidence="1">Belongs to the mycobacterial PPE family.</text>
</comment>
<dbReference type="PANTHER" id="PTHR46766:SF1">
    <property type="entry name" value="GLUTAMINE-RICH PROTEIN 2"/>
    <property type="match status" value="1"/>
</dbReference>
<protein>
    <recommendedName>
        <fullName evidence="2">PPE domain-containing protein</fullName>
    </recommendedName>
</protein>
<dbReference type="GO" id="GO:0052572">
    <property type="term" value="P:response to host immune response"/>
    <property type="evidence" value="ECO:0007669"/>
    <property type="project" value="TreeGrafter"/>
</dbReference>
<proteinExistence type="inferred from homology"/>
<organism evidence="3 4">
    <name type="scientific">Mycobacterium intermedium</name>
    <dbReference type="NCBI Taxonomy" id="28445"/>
    <lineage>
        <taxon>Bacteria</taxon>
        <taxon>Bacillati</taxon>
        <taxon>Actinomycetota</taxon>
        <taxon>Actinomycetes</taxon>
        <taxon>Mycobacteriales</taxon>
        <taxon>Mycobacteriaceae</taxon>
        <taxon>Mycobacterium</taxon>
        <taxon>Mycobacterium simiae complex</taxon>
    </lineage>
</organism>
<evidence type="ECO:0000313" key="4">
    <source>
        <dbReference type="Proteomes" id="UP000192739"/>
    </source>
</evidence>
<accession>A0A1X0ELN4</accession>
<reference evidence="3 4" key="1">
    <citation type="submission" date="2017-02" db="EMBL/GenBank/DDBJ databases">
        <title>The new phylogeny of genus Mycobacterium.</title>
        <authorList>
            <person name="Tortoli E."/>
            <person name="Trovato A."/>
            <person name="Cirillo D.M."/>
        </authorList>
    </citation>
    <scope>NUCLEOTIDE SEQUENCE [LARGE SCALE GENOMIC DNA]</scope>
    <source>
        <strain evidence="3 4">DSM 44049</strain>
    </source>
</reference>
<feature type="domain" description="PPE" evidence="2">
    <location>
        <begin position="3"/>
        <end position="166"/>
    </location>
</feature>
<evidence type="ECO:0000313" key="3">
    <source>
        <dbReference type="EMBL" id="ORA85623.1"/>
    </source>
</evidence>
<comment type="caution">
    <text evidence="3">The sequence shown here is derived from an EMBL/GenBank/DDBJ whole genome shotgun (WGS) entry which is preliminary data.</text>
</comment>
<dbReference type="PANTHER" id="PTHR46766">
    <property type="entry name" value="GLUTAMINE-RICH PROTEIN 2"/>
    <property type="match status" value="1"/>
</dbReference>
<dbReference type="Pfam" id="PF00823">
    <property type="entry name" value="PPE"/>
    <property type="match status" value="1"/>
</dbReference>
<evidence type="ECO:0000259" key="2">
    <source>
        <dbReference type="Pfam" id="PF00823"/>
    </source>
</evidence>
<gene>
    <name evidence="3" type="ORF">BST27_30625</name>
</gene>
<keyword evidence="4" id="KW-1185">Reference proteome</keyword>
<dbReference type="SUPFAM" id="SSF140459">
    <property type="entry name" value="PE/PPE dimer-like"/>
    <property type="match status" value="1"/>
</dbReference>
<dbReference type="InterPro" id="IPR038332">
    <property type="entry name" value="PPE_sf"/>
</dbReference>